<keyword evidence="1" id="KW-0812">Transmembrane</keyword>
<sequence>MKCSYCGKTNNEQNQFCSECGSNLLEQNTGKTWKHSERWAIVLATTIIGLTAGLAIFYQIGKANFAPENLVQNFEEAVENNDPDEIQNLLISSNKSLSINHDNTSKLVEFLKKNPEAFKNLIQKLSEQAKVLKSDVTAQETDEVYGTLNLTKDGKQWLFFDNYKLEVIPMDIKLESETDGIDLFINDEKVAASSKRKIFGPYMPGNHVVKAEFENEYTSTETTDEIEIFNSQEDTLMHEIELPLGDVSIISLHDEYKLFVNGEQTDIVINEGENPIGTFPTDSSTAVYIQKEFPWGTAKSEEKPVTSDIVEFDEIDVFKKDETTALMEQINESISKYHEALTKKDESIVQTGVTDNLNKILSEHLEFTGDWNEPYEGELKKAIYDKSKISYPEYNEDLEGYTITLKAHYHLYEPHGHAYGNLNWQGRDQEKQQYMERKKLTLYYDEGESAWMLHSIENEYFHIAEKNKKEFTLE</sequence>
<keyword evidence="6" id="KW-1185">Reference proteome</keyword>
<dbReference type="Proteomes" id="UP000298484">
    <property type="component" value="Unassembled WGS sequence"/>
</dbReference>
<reference evidence="5 6" key="1">
    <citation type="submission" date="2019-03" db="EMBL/GenBank/DDBJ databases">
        <title>Genome sequence of Lentibacillus salicampi ATCC BAA-719.</title>
        <authorList>
            <person name="Maclea K.S."/>
            <person name="Simoes Junior M."/>
        </authorList>
    </citation>
    <scope>NUCLEOTIDE SEQUENCE [LARGE SCALE GENOMIC DNA]</scope>
    <source>
        <strain evidence="5 6">ATCC BAA-719</strain>
    </source>
</reference>
<evidence type="ECO:0000256" key="1">
    <source>
        <dbReference type="SAM" id="Phobius"/>
    </source>
</evidence>
<evidence type="ECO:0008006" key="7">
    <source>
        <dbReference type="Google" id="ProtNLM"/>
    </source>
</evidence>
<feature type="domain" description="YvbJ-like NTF2-like" evidence="4">
    <location>
        <begin position="326"/>
        <end position="457"/>
    </location>
</feature>
<protein>
    <recommendedName>
        <fullName evidence="7">Zinc ribbon domain-containing protein</fullName>
    </recommendedName>
</protein>
<dbReference type="InterPro" id="IPR054530">
    <property type="entry name" value="TcaA_4th"/>
</dbReference>
<keyword evidence="1" id="KW-0472">Membrane</keyword>
<dbReference type="Pfam" id="PF25155">
    <property type="entry name" value="NTF2_YvbJ"/>
    <property type="match status" value="1"/>
</dbReference>
<accession>A0A4Y9A7U6</accession>
<evidence type="ECO:0000259" key="3">
    <source>
        <dbReference type="Pfam" id="PF22820"/>
    </source>
</evidence>
<feature type="domain" description="TcaA 4th" evidence="3">
    <location>
        <begin position="172"/>
        <end position="232"/>
    </location>
</feature>
<keyword evidence="1" id="KW-1133">Transmembrane helix</keyword>
<dbReference type="OrthoDB" id="1682769at2"/>
<dbReference type="PANTHER" id="PTHR40038">
    <property type="entry name" value="MEMBRANE-ASSOCIATED PROTEIN TCAA"/>
    <property type="match status" value="1"/>
</dbReference>
<dbReference type="InterPro" id="IPR056902">
    <property type="entry name" value="NTF2_YvbJ"/>
</dbReference>
<dbReference type="AlphaFoldDB" id="A0A4Y9A7U6"/>
<dbReference type="GO" id="GO:0005886">
    <property type="term" value="C:plasma membrane"/>
    <property type="evidence" value="ECO:0007669"/>
    <property type="project" value="UniProtKB-SubCell"/>
</dbReference>
<gene>
    <name evidence="5" type="ORF">E4U82_18490</name>
</gene>
<comment type="caution">
    <text evidence="5">The sequence shown here is derived from an EMBL/GenBank/DDBJ whole genome shotgun (WGS) entry which is preliminary data.</text>
</comment>
<proteinExistence type="predicted"/>
<evidence type="ECO:0000259" key="2">
    <source>
        <dbReference type="Pfam" id="PF22813"/>
    </source>
</evidence>
<evidence type="ECO:0000259" key="4">
    <source>
        <dbReference type="Pfam" id="PF25155"/>
    </source>
</evidence>
<dbReference type="RefSeq" id="WP_135111725.1">
    <property type="nucleotide sequence ID" value="NZ_SRHY01000061.1"/>
</dbReference>
<feature type="domain" description="TcaA second" evidence="2">
    <location>
        <begin position="67"/>
        <end position="167"/>
    </location>
</feature>
<evidence type="ECO:0000313" key="5">
    <source>
        <dbReference type="EMBL" id="TFJ91282.1"/>
    </source>
</evidence>
<dbReference type="Pfam" id="PF22820">
    <property type="entry name" value="TcaA_3rd_4th"/>
    <property type="match status" value="2"/>
</dbReference>
<feature type="transmembrane region" description="Helical" evidence="1">
    <location>
        <begin position="39"/>
        <end position="60"/>
    </location>
</feature>
<dbReference type="Pfam" id="PF22813">
    <property type="entry name" value="TcaA_2nd"/>
    <property type="match status" value="1"/>
</dbReference>
<feature type="domain" description="TcaA 4th" evidence="3">
    <location>
        <begin position="247"/>
        <end position="308"/>
    </location>
</feature>
<organism evidence="5 6">
    <name type="scientific">Lentibacillus salicampi</name>
    <dbReference type="NCBI Taxonomy" id="175306"/>
    <lineage>
        <taxon>Bacteria</taxon>
        <taxon>Bacillati</taxon>
        <taxon>Bacillota</taxon>
        <taxon>Bacilli</taxon>
        <taxon>Bacillales</taxon>
        <taxon>Bacillaceae</taxon>
        <taxon>Lentibacillus</taxon>
    </lineage>
</organism>
<dbReference type="PANTHER" id="PTHR40038:SF1">
    <property type="entry name" value="MEMBRANE-ASSOCIATED PROTEIN TCAA"/>
    <property type="match status" value="1"/>
</dbReference>
<dbReference type="InterPro" id="IPR054529">
    <property type="entry name" value="TcaA_2nd"/>
</dbReference>
<dbReference type="EMBL" id="SRHY01000061">
    <property type="protein sequence ID" value="TFJ91282.1"/>
    <property type="molecule type" value="Genomic_DNA"/>
</dbReference>
<evidence type="ECO:0000313" key="6">
    <source>
        <dbReference type="Proteomes" id="UP000298484"/>
    </source>
</evidence>
<name>A0A4Y9A7U6_9BACI</name>